<dbReference type="GO" id="GO:0005737">
    <property type="term" value="C:cytoplasm"/>
    <property type="evidence" value="ECO:0007669"/>
    <property type="project" value="UniProtKB-SubCell"/>
</dbReference>
<dbReference type="GO" id="GO:0046872">
    <property type="term" value="F:metal ion binding"/>
    <property type="evidence" value="ECO:0007669"/>
    <property type="project" value="UniProtKB-KW"/>
</dbReference>
<evidence type="ECO:0000313" key="10">
    <source>
        <dbReference type="EMBL" id="PXY01045.1"/>
    </source>
</evidence>
<dbReference type="InterPro" id="IPR013482">
    <property type="entry name" value="Molybde_CF_guanTrfase"/>
</dbReference>
<comment type="caution">
    <text evidence="8">Lacks conserved residue(s) required for the propagation of feature annotation.</text>
</comment>
<dbReference type="GO" id="GO:0006777">
    <property type="term" value="P:Mo-molybdopterin cofactor biosynthetic process"/>
    <property type="evidence" value="ECO:0007669"/>
    <property type="project" value="UniProtKB-KW"/>
</dbReference>
<feature type="binding site" evidence="8">
    <location>
        <position position="68"/>
    </location>
    <ligand>
        <name>GTP</name>
        <dbReference type="ChEBI" id="CHEBI:37565"/>
    </ligand>
</feature>
<gene>
    <name evidence="8" type="primary">mobA</name>
    <name evidence="10" type="ORF">DF185_10345</name>
</gene>
<comment type="catalytic activity">
    <reaction evidence="8">
        <text>Mo-molybdopterin + GTP + H(+) = Mo-molybdopterin guanine dinucleotide + diphosphate</text>
        <dbReference type="Rhea" id="RHEA:34243"/>
        <dbReference type="ChEBI" id="CHEBI:15378"/>
        <dbReference type="ChEBI" id="CHEBI:33019"/>
        <dbReference type="ChEBI" id="CHEBI:37565"/>
        <dbReference type="ChEBI" id="CHEBI:71302"/>
        <dbReference type="ChEBI" id="CHEBI:71310"/>
        <dbReference type="EC" id="2.7.7.77"/>
    </reaction>
</comment>
<dbReference type="OrthoDB" id="9788394at2"/>
<dbReference type="PANTHER" id="PTHR19136:SF81">
    <property type="entry name" value="MOLYBDENUM COFACTOR GUANYLYLTRANSFERASE"/>
    <property type="match status" value="1"/>
</dbReference>
<sequence>MIKDTNSIGIVLSGGKSSRMGTEKGLVKWQGKTLIEYSVNCLNAVCDDIVISSNNKDYNYLNFPVIKDEIANCGPIGGIYSCMKNVIADYYLVISCDVPNVPTELFKDLLKNIGDADLIYAVDSMGKKQPLVAIYKRSCFSTIETELLNGNYKMMKLLEKIKHKEYLVTRDLKYYHDNILSNANSPEDLGKL</sequence>
<evidence type="ECO:0000256" key="4">
    <source>
        <dbReference type="ARBA" id="ARBA00022741"/>
    </source>
</evidence>
<protein>
    <recommendedName>
        <fullName evidence="8">Probable molybdenum cofactor guanylyltransferase</fullName>
        <shortName evidence="8">MoCo guanylyltransferase</shortName>
        <ecNumber evidence="8">2.7.7.77</ecNumber>
    </recommendedName>
    <alternativeName>
        <fullName evidence="8">GTP:molybdopterin guanylyltransferase</fullName>
    </alternativeName>
    <alternativeName>
        <fullName evidence="8">Mo-MPT guanylyltransferase</fullName>
    </alternativeName>
    <alternativeName>
        <fullName evidence="8">Molybdopterin guanylyltransferase</fullName>
    </alternativeName>
    <alternativeName>
        <fullName evidence="8">Molybdopterin-guanine dinucleotide synthase</fullName>
        <shortName evidence="8">MGD synthase</shortName>
    </alternativeName>
</protein>
<dbReference type="InterPro" id="IPR025877">
    <property type="entry name" value="MobA-like_NTP_Trfase"/>
</dbReference>
<keyword evidence="7 8" id="KW-0501">Molybdenum cofactor biosynthesis</keyword>
<comment type="similarity">
    <text evidence="8">Belongs to the MobA family.</text>
</comment>
<evidence type="ECO:0000256" key="2">
    <source>
        <dbReference type="ARBA" id="ARBA00022679"/>
    </source>
</evidence>
<evidence type="ECO:0000256" key="6">
    <source>
        <dbReference type="ARBA" id="ARBA00023134"/>
    </source>
</evidence>
<dbReference type="Pfam" id="PF12804">
    <property type="entry name" value="NTP_transf_3"/>
    <property type="match status" value="1"/>
</dbReference>
<keyword evidence="2 8" id="KW-0808">Transferase</keyword>
<keyword evidence="4 8" id="KW-0547">Nucleotide-binding</keyword>
<comment type="domain">
    <text evidence="8">The N-terminal domain determines nucleotide recognition and specific binding, while the C-terminal domain determines the specific binding to the target protein.</text>
</comment>
<evidence type="ECO:0000256" key="5">
    <source>
        <dbReference type="ARBA" id="ARBA00022842"/>
    </source>
</evidence>
<evidence type="ECO:0000256" key="1">
    <source>
        <dbReference type="ARBA" id="ARBA00022490"/>
    </source>
</evidence>
<dbReference type="EC" id="2.7.7.77" evidence="8"/>
<comment type="function">
    <text evidence="8">Transfers a GMP moiety from GTP to Mo-molybdopterin (Mo-MPT) cofactor (Moco or molybdenum cofactor) to form Mo-molybdopterin guanine dinucleotide (Mo-MGD) cofactor.</text>
</comment>
<name>A0A2V3ZWK6_9BACT</name>
<dbReference type="Proteomes" id="UP000248079">
    <property type="component" value="Unassembled WGS sequence"/>
</dbReference>
<feature type="binding site" evidence="8">
    <location>
        <begin position="12"/>
        <end position="14"/>
    </location>
    <ligand>
        <name>GTP</name>
        <dbReference type="ChEBI" id="CHEBI:37565"/>
    </ligand>
</feature>
<organism evidence="10 11">
    <name type="scientific">Marinifilum breve</name>
    <dbReference type="NCBI Taxonomy" id="2184082"/>
    <lineage>
        <taxon>Bacteria</taxon>
        <taxon>Pseudomonadati</taxon>
        <taxon>Bacteroidota</taxon>
        <taxon>Bacteroidia</taxon>
        <taxon>Marinilabiliales</taxon>
        <taxon>Marinifilaceae</taxon>
    </lineage>
</organism>
<dbReference type="HAMAP" id="MF_00316">
    <property type="entry name" value="MobA"/>
    <property type="match status" value="1"/>
</dbReference>
<feature type="binding site" evidence="8">
    <location>
        <position position="97"/>
    </location>
    <ligand>
        <name>Mg(2+)</name>
        <dbReference type="ChEBI" id="CHEBI:18420"/>
    </ligand>
</feature>
<evidence type="ECO:0000256" key="3">
    <source>
        <dbReference type="ARBA" id="ARBA00022723"/>
    </source>
</evidence>
<reference evidence="10 11" key="1">
    <citation type="submission" date="2018-05" db="EMBL/GenBank/DDBJ databases">
        <title>Marinifilum breve JC075T sp. nov., a marine bacterium isolated from Yongle Blue Hole in the South China Sea.</title>
        <authorList>
            <person name="Fu T."/>
        </authorList>
    </citation>
    <scope>NUCLEOTIDE SEQUENCE [LARGE SCALE GENOMIC DNA]</scope>
    <source>
        <strain evidence="10 11">JC075</strain>
    </source>
</reference>
<dbReference type="SUPFAM" id="SSF53448">
    <property type="entry name" value="Nucleotide-diphospho-sugar transferases"/>
    <property type="match status" value="1"/>
</dbReference>
<dbReference type="PANTHER" id="PTHR19136">
    <property type="entry name" value="MOLYBDENUM COFACTOR GUANYLYLTRANSFERASE"/>
    <property type="match status" value="1"/>
</dbReference>
<keyword evidence="5 8" id="KW-0460">Magnesium</keyword>
<feature type="binding site" evidence="8">
    <location>
        <position position="97"/>
    </location>
    <ligand>
        <name>GTP</name>
        <dbReference type="ChEBI" id="CHEBI:37565"/>
    </ligand>
</feature>
<keyword evidence="6 8" id="KW-0342">GTP-binding</keyword>
<keyword evidence="3 8" id="KW-0479">Metal-binding</keyword>
<evidence type="ECO:0000259" key="9">
    <source>
        <dbReference type="Pfam" id="PF12804"/>
    </source>
</evidence>
<dbReference type="AlphaFoldDB" id="A0A2V3ZWK6"/>
<dbReference type="GO" id="GO:0061603">
    <property type="term" value="F:molybdenum cofactor guanylyltransferase activity"/>
    <property type="evidence" value="ECO:0007669"/>
    <property type="project" value="UniProtKB-EC"/>
</dbReference>
<dbReference type="InterPro" id="IPR029044">
    <property type="entry name" value="Nucleotide-diphossugar_trans"/>
</dbReference>
<feature type="domain" description="MobA-like NTP transferase" evidence="9">
    <location>
        <begin position="9"/>
        <end position="161"/>
    </location>
</feature>
<comment type="caution">
    <text evidence="10">The sequence shown here is derived from an EMBL/GenBank/DDBJ whole genome shotgun (WGS) entry which is preliminary data.</text>
</comment>
<keyword evidence="1 8" id="KW-0963">Cytoplasm</keyword>
<dbReference type="CDD" id="cd02503">
    <property type="entry name" value="MobA"/>
    <property type="match status" value="1"/>
</dbReference>
<dbReference type="EMBL" id="QFLI01000004">
    <property type="protein sequence ID" value="PXY01045.1"/>
    <property type="molecule type" value="Genomic_DNA"/>
</dbReference>
<comment type="cofactor">
    <cofactor evidence="8">
        <name>Mg(2+)</name>
        <dbReference type="ChEBI" id="CHEBI:18420"/>
    </cofactor>
</comment>
<dbReference type="Gene3D" id="3.90.550.10">
    <property type="entry name" value="Spore Coat Polysaccharide Biosynthesis Protein SpsA, Chain A"/>
    <property type="match status" value="1"/>
</dbReference>
<accession>A0A2V3ZWK6</accession>
<comment type="subcellular location">
    <subcellularLocation>
        <location evidence="8">Cytoplasm</location>
    </subcellularLocation>
</comment>
<dbReference type="GO" id="GO:0005525">
    <property type="term" value="F:GTP binding"/>
    <property type="evidence" value="ECO:0007669"/>
    <property type="project" value="UniProtKB-UniRule"/>
</dbReference>
<evidence type="ECO:0000256" key="7">
    <source>
        <dbReference type="ARBA" id="ARBA00023150"/>
    </source>
</evidence>
<evidence type="ECO:0000313" key="11">
    <source>
        <dbReference type="Proteomes" id="UP000248079"/>
    </source>
</evidence>
<keyword evidence="11" id="KW-1185">Reference proteome</keyword>
<dbReference type="RefSeq" id="WP_110360677.1">
    <property type="nucleotide sequence ID" value="NZ_QFLI01000004.1"/>
</dbReference>
<proteinExistence type="inferred from homology"/>
<feature type="binding site" evidence="8">
    <location>
        <position position="24"/>
    </location>
    <ligand>
        <name>GTP</name>
        <dbReference type="ChEBI" id="CHEBI:37565"/>
    </ligand>
</feature>
<evidence type="ECO:0000256" key="8">
    <source>
        <dbReference type="HAMAP-Rule" id="MF_00316"/>
    </source>
</evidence>